<evidence type="ECO:0000313" key="3">
    <source>
        <dbReference type="Proteomes" id="UP000076552"/>
    </source>
</evidence>
<feature type="chain" id="PRO_5007877630" evidence="1">
    <location>
        <begin position="21"/>
        <end position="106"/>
    </location>
</feature>
<comment type="caution">
    <text evidence="2">The sequence shown here is derived from an EMBL/GenBank/DDBJ whole genome shotgun (WGS) entry which is preliminary data.</text>
</comment>
<evidence type="ECO:0000256" key="1">
    <source>
        <dbReference type="SAM" id="SignalP"/>
    </source>
</evidence>
<accession>A0A166N4G6</accession>
<reference evidence="2 3" key="1">
    <citation type="submission" date="2015-06" db="EMBL/GenBank/DDBJ databases">
        <title>Survival trade-offs in plant roots during colonization by closely related pathogenic and mutualistic fungi.</title>
        <authorList>
            <person name="Hacquard S."/>
            <person name="Kracher B."/>
            <person name="Hiruma K."/>
            <person name="Weinman A."/>
            <person name="Muench P."/>
            <person name="Garrido Oter R."/>
            <person name="Ver Loren van Themaat E."/>
            <person name="Dallerey J.-F."/>
            <person name="Damm U."/>
            <person name="Henrissat B."/>
            <person name="Lespinet O."/>
            <person name="Thon M."/>
            <person name="Kemen E."/>
            <person name="McHardy A.C."/>
            <person name="Schulze-Lefert P."/>
            <person name="O'Connell R.J."/>
        </authorList>
    </citation>
    <scope>NUCLEOTIDE SEQUENCE [LARGE SCALE GENOMIC DNA]</scope>
    <source>
        <strain evidence="2 3">0861</strain>
    </source>
</reference>
<keyword evidence="3" id="KW-1185">Reference proteome</keyword>
<dbReference type="AlphaFoldDB" id="A0A166N4G6"/>
<evidence type="ECO:0000313" key="2">
    <source>
        <dbReference type="EMBL" id="KZL65299.1"/>
    </source>
</evidence>
<keyword evidence="1" id="KW-0732">Signal</keyword>
<proteinExistence type="predicted"/>
<protein>
    <submittedName>
        <fullName evidence="2">Putative succinyl-CoA:3-ketoacid-coenzyme A mitochondrial</fullName>
    </submittedName>
</protein>
<gene>
    <name evidence="2" type="ORF">CT0861_06021</name>
</gene>
<sequence>MHLFSSLSIIVLTSAGLIFAYSTARSLSAMADRKTVTYTFNGLEDWEKHNQTVTKIIKEDTGVEHWRANRALPPVSHPPPLSFGAIEKLKDLQGVVVEAVVETELK</sequence>
<organism evidence="2 3">
    <name type="scientific">Colletotrichum tofieldiae</name>
    <dbReference type="NCBI Taxonomy" id="708197"/>
    <lineage>
        <taxon>Eukaryota</taxon>
        <taxon>Fungi</taxon>
        <taxon>Dikarya</taxon>
        <taxon>Ascomycota</taxon>
        <taxon>Pezizomycotina</taxon>
        <taxon>Sordariomycetes</taxon>
        <taxon>Hypocreomycetidae</taxon>
        <taxon>Glomerellales</taxon>
        <taxon>Glomerellaceae</taxon>
        <taxon>Colletotrichum</taxon>
        <taxon>Colletotrichum spaethianum species complex</taxon>
    </lineage>
</organism>
<dbReference type="EMBL" id="LFIV01000228">
    <property type="protein sequence ID" value="KZL65299.1"/>
    <property type="molecule type" value="Genomic_DNA"/>
</dbReference>
<dbReference type="Proteomes" id="UP000076552">
    <property type="component" value="Unassembled WGS sequence"/>
</dbReference>
<feature type="signal peptide" evidence="1">
    <location>
        <begin position="1"/>
        <end position="20"/>
    </location>
</feature>
<name>A0A166N4G6_9PEZI</name>